<dbReference type="GO" id="GO:0005164">
    <property type="term" value="F:tumor necrosis factor receptor binding"/>
    <property type="evidence" value="ECO:0007669"/>
    <property type="project" value="InterPro"/>
</dbReference>
<evidence type="ECO:0000256" key="5">
    <source>
        <dbReference type="SAM" id="Phobius"/>
    </source>
</evidence>
<evidence type="ECO:0000313" key="8">
    <source>
        <dbReference type="Proteomes" id="UP000472272"/>
    </source>
</evidence>
<feature type="domain" description="THD" evidence="6">
    <location>
        <begin position="102"/>
        <end position="256"/>
    </location>
</feature>
<dbReference type="GO" id="GO:0005125">
    <property type="term" value="F:cytokine activity"/>
    <property type="evidence" value="ECO:0007669"/>
    <property type="project" value="UniProtKB-KW"/>
</dbReference>
<dbReference type="PANTHER" id="PTHR11471">
    <property type="entry name" value="TUMOR NECROSIS FACTOR FAMILY MEMBER"/>
    <property type="match status" value="1"/>
</dbReference>
<dbReference type="OMA" id="EACVFQT"/>
<evidence type="ECO:0000313" key="7">
    <source>
        <dbReference type="Ensembl" id="ENSPMRP00000026244.1"/>
    </source>
</evidence>
<dbReference type="Pfam" id="PF00229">
    <property type="entry name" value="TNF"/>
    <property type="match status" value="1"/>
</dbReference>
<dbReference type="GO" id="GO:0005886">
    <property type="term" value="C:plasma membrane"/>
    <property type="evidence" value="ECO:0007669"/>
    <property type="project" value="Ensembl"/>
</dbReference>
<evidence type="ECO:0000259" key="6">
    <source>
        <dbReference type="PROSITE" id="PS50049"/>
    </source>
</evidence>
<reference evidence="7" key="1">
    <citation type="submission" date="2025-08" db="UniProtKB">
        <authorList>
            <consortium name="Ensembl"/>
        </authorList>
    </citation>
    <scope>IDENTIFICATION</scope>
</reference>
<dbReference type="AlphaFoldDB" id="A0A670JRU9"/>
<dbReference type="Proteomes" id="UP000472272">
    <property type="component" value="Unplaced"/>
</dbReference>
<dbReference type="CDD" id="cd00184">
    <property type="entry name" value="TNF"/>
    <property type="match status" value="1"/>
</dbReference>
<dbReference type="SMART" id="SM00207">
    <property type="entry name" value="TNF"/>
    <property type="match status" value="1"/>
</dbReference>
<evidence type="ECO:0000256" key="4">
    <source>
        <dbReference type="ARBA" id="ARBA00023136"/>
    </source>
</evidence>
<feature type="transmembrane region" description="Helical" evidence="5">
    <location>
        <begin position="30"/>
        <end position="50"/>
    </location>
</feature>
<keyword evidence="4 5" id="KW-0472">Membrane</keyword>
<dbReference type="GO" id="GO:0005615">
    <property type="term" value="C:extracellular space"/>
    <property type="evidence" value="ECO:0007669"/>
    <property type="project" value="UniProtKB-KW"/>
</dbReference>
<dbReference type="InterPro" id="IPR006052">
    <property type="entry name" value="TNF_dom"/>
</dbReference>
<evidence type="ECO:0000256" key="3">
    <source>
        <dbReference type="ARBA" id="ARBA00022514"/>
    </source>
</evidence>
<proteinExistence type="inferred from homology"/>
<keyword evidence="3" id="KW-0202">Cytokine</keyword>
<evidence type="ECO:0000256" key="2">
    <source>
        <dbReference type="ARBA" id="ARBA00008670"/>
    </source>
</evidence>
<keyword evidence="5" id="KW-0812">Transmembrane</keyword>
<accession>A0A670JRU9</accession>
<dbReference type="PROSITE" id="PS50049">
    <property type="entry name" value="THD_2"/>
    <property type="match status" value="1"/>
</dbReference>
<comment type="subcellular location">
    <subcellularLocation>
        <location evidence="1">Membrane</location>
    </subcellularLocation>
</comment>
<evidence type="ECO:0000256" key="1">
    <source>
        <dbReference type="ARBA" id="ARBA00004370"/>
    </source>
</evidence>
<dbReference type="InterPro" id="IPR008983">
    <property type="entry name" value="Tumour_necrosis_fac-like_dom"/>
</dbReference>
<keyword evidence="8" id="KW-1185">Reference proteome</keyword>
<dbReference type="GeneTree" id="ENSGT01060000248544"/>
<keyword evidence="5" id="KW-1133">Transmembrane helix</keyword>
<dbReference type="GO" id="GO:0006955">
    <property type="term" value="P:immune response"/>
    <property type="evidence" value="ECO:0007669"/>
    <property type="project" value="InterPro"/>
</dbReference>
<gene>
    <name evidence="7" type="primary">TNFSF15</name>
</gene>
<dbReference type="Gene3D" id="2.60.120.40">
    <property type="match status" value="1"/>
</dbReference>
<protein>
    <submittedName>
        <fullName evidence="7">TNF superfamily member 15</fullName>
    </submittedName>
</protein>
<name>A0A670JRU9_PODMU</name>
<dbReference type="SUPFAM" id="SSF49842">
    <property type="entry name" value="TNF-like"/>
    <property type="match status" value="1"/>
</dbReference>
<organism evidence="7 8">
    <name type="scientific">Podarcis muralis</name>
    <name type="common">Wall lizard</name>
    <name type="synonym">Lacerta muralis</name>
    <dbReference type="NCBI Taxonomy" id="64176"/>
    <lineage>
        <taxon>Eukaryota</taxon>
        <taxon>Metazoa</taxon>
        <taxon>Chordata</taxon>
        <taxon>Craniata</taxon>
        <taxon>Vertebrata</taxon>
        <taxon>Euteleostomi</taxon>
        <taxon>Lepidosauria</taxon>
        <taxon>Squamata</taxon>
        <taxon>Bifurcata</taxon>
        <taxon>Unidentata</taxon>
        <taxon>Episquamata</taxon>
        <taxon>Laterata</taxon>
        <taxon>Lacertibaenia</taxon>
        <taxon>Lacertidae</taxon>
        <taxon>Podarcis</taxon>
    </lineage>
</organism>
<reference evidence="7" key="2">
    <citation type="submission" date="2025-09" db="UniProtKB">
        <authorList>
            <consortium name="Ensembl"/>
        </authorList>
    </citation>
    <scope>IDENTIFICATION</scope>
</reference>
<sequence length="256" mass="28997">MDGARMQQLAEEHYGYRWERLAGDLRRLQCLALFCLLLLVLLAMPVIYLLGSSLRCKQDEGQASHRILLLLKHQSALKMSPETLPIFQKQEASPANYSESKPKIHLSAIKQNSSCANNVLPILEWTVRRNEQHSPMKYFNGFLVIPKNGYYFVYTQVTFRCPDGTCENIEYCGKKGVDVRNVMQVVSLKSPSYPAPRPIMKGESSIDNYGKWKKTIYVGGIFQLWEDDTLMVNVSNPALVGFGGEGDITYFGAFLI</sequence>
<dbReference type="Ensembl" id="ENSPMRT00000027848.1">
    <property type="protein sequence ID" value="ENSPMRP00000026244.1"/>
    <property type="gene ID" value="ENSPMRG00000016981.1"/>
</dbReference>
<comment type="similarity">
    <text evidence="2">Belongs to the tumor necrosis factor family.</text>
</comment>
<dbReference type="PANTHER" id="PTHR11471:SF24">
    <property type="entry name" value="TUMOR NECROSIS FACTOR LIGAND SUPERFAMILY MEMBER 15"/>
    <property type="match status" value="1"/>
</dbReference>